<accession>A0A364VAF6</accession>
<evidence type="ECO:0000313" key="1">
    <source>
        <dbReference type="EMBL" id="RAV33607.1"/>
    </source>
</evidence>
<evidence type="ECO:0000313" key="2">
    <source>
        <dbReference type="Proteomes" id="UP000251047"/>
    </source>
</evidence>
<comment type="caution">
    <text evidence="1">The sequence shown here is derived from an EMBL/GenBank/DDBJ whole genome shotgun (WGS) entry which is preliminary data.</text>
</comment>
<protein>
    <submittedName>
        <fullName evidence="1">Uncharacterized protein</fullName>
    </submittedName>
</protein>
<sequence>PTHPTPRLSLERAANLLKDGYLFASRTRKAQMADMAYEDSHVAAFKGIVAEEVLTMVRAWSVANPAMPTNVYDTTSLAFGRAAF</sequence>
<name>A0A364VAF6_9CORY</name>
<dbReference type="AlphaFoldDB" id="A0A364VAF6"/>
<organism evidence="1 2">
    <name type="scientific">Corynebacterium heidelbergense</name>
    <dbReference type="NCBI Taxonomy" id="2055947"/>
    <lineage>
        <taxon>Bacteria</taxon>
        <taxon>Bacillati</taxon>
        <taxon>Actinomycetota</taxon>
        <taxon>Actinomycetes</taxon>
        <taxon>Mycobacteriales</taxon>
        <taxon>Corynebacteriaceae</taxon>
        <taxon>Corynebacterium</taxon>
    </lineage>
</organism>
<reference evidence="1 2" key="1">
    <citation type="journal article" date="2018" name="Syst. Appl. Microbiol.">
        <title>Corynebacterium heidelbergense sp. nov., isolated from the preen glands of Egyptian geese (Alopochen aegyptiacus).</title>
        <authorList>
            <person name="Braun M.S."/>
            <person name="Wang E."/>
            <person name="Zimmermann S."/>
            <person name="Wink M."/>
        </authorList>
    </citation>
    <scope>NUCLEOTIDE SEQUENCE [LARGE SCALE GENOMIC DNA]</scope>
    <source>
        <strain evidence="1 2">DSM 104638</strain>
    </source>
</reference>
<feature type="non-terminal residue" evidence="1">
    <location>
        <position position="1"/>
    </location>
</feature>
<dbReference type="EMBL" id="PHQP01000059">
    <property type="protein sequence ID" value="RAV33607.1"/>
    <property type="molecule type" value="Genomic_DNA"/>
</dbReference>
<gene>
    <name evidence="1" type="ORF">CWC39_07625</name>
</gene>
<proteinExistence type="predicted"/>
<dbReference type="Proteomes" id="UP000251047">
    <property type="component" value="Unassembled WGS sequence"/>
</dbReference>